<organism evidence="1 2">
    <name type="scientific">Rotaria magnacalcarata</name>
    <dbReference type="NCBI Taxonomy" id="392030"/>
    <lineage>
        <taxon>Eukaryota</taxon>
        <taxon>Metazoa</taxon>
        <taxon>Spiralia</taxon>
        <taxon>Gnathifera</taxon>
        <taxon>Rotifera</taxon>
        <taxon>Eurotatoria</taxon>
        <taxon>Bdelloidea</taxon>
        <taxon>Philodinida</taxon>
        <taxon>Philodinidae</taxon>
        <taxon>Rotaria</taxon>
    </lineage>
</organism>
<dbReference type="EMBL" id="CAJOBG010078510">
    <property type="protein sequence ID" value="CAF4623036.1"/>
    <property type="molecule type" value="Genomic_DNA"/>
</dbReference>
<name>A0A821DKN1_9BILA</name>
<reference evidence="1" key="1">
    <citation type="submission" date="2021-02" db="EMBL/GenBank/DDBJ databases">
        <authorList>
            <person name="Nowell W R."/>
        </authorList>
    </citation>
    <scope>NUCLEOTIDE SEQUENCE</scope>
</reference>
<sequence>QWKTGRGSFMKGILQYDNQKWALSSAVQFGFTNTFGAIDGVYRFPDVCNLRCSLK</sequence>
<keyword evidence="2" id="KW-1185">Reference proteome</keyword>
<protein>
    <submittedName>
        <fullName evidence="1">Uncharacterized protein</fullName>
    </submittedName>
</protein>
<evidence type="ECO:0000313" key="2">
    <source>
        <dbReference type="Proteomes" id="UP000663866"/>
    </source>
</evidence>
<evidence type="ECO:0000313" key="1">
    <source>
        <dbReference type="EMBL" id="CAF4623036.1"/>
    </source>
</evidence>
<proteinExistence type="predicted"/>
<dbReference type="Proteomes" id="UP000663866">
    <property type="component" value="Unassembled WGS sequence"/>
</dbReference>
<accession>A0A821DKN1</accession>
<gene>
    <name evidence="1" type="ORF">OVN521_LOCUS45965</name>
</gene>
<dbReference type="AlphaFoldDB" id="A0A821DKN1"/>
<feature type="non-terminal residue" evidence="1">
    <location>
        <position position="1"/>
    </location>
</feature>
<comment type="caution">
    <text evidence="1">The sequence shown here is derived from an EMBL/GenBank/DDBJ whole genome shotgun (WGS) entry which is preliminary data.</text>
</comment>